<accession>A0ABV7A6Z7</accession>
<name>A0ABV7A6Z7_9BACI</name>
<feature type="domain" description="AMP-dependent synthetase/ligase" evidence="6">
    <location>
        <begin position="57"/>
        <end position="418"/>
    </location>
</feature>
<dbReference type="SUPFAM" id="SSF56801">
    <property type="entry name" value="Acetyl-CoA synthetase-like"/>
    <property type="match status" value="1"/>
</dbReference>
<keyword evidence="3" id="KW-0547">Nucleotide-binding</keyword>
<dbReference type="Pfam" id="PF13193">
    <property type="entry name" value="AMP-binding_C"/>
    <property type="match status" value="1"/>
</dbReference>
<evidence type="ECO:0000256" key="5">
    <source>
        <dbReference type="ARBA" id="ARBA00022990"/>
    </source>
</evidence>
<reference evidence="9" key="1">
    <citation type="journal article" date="2019" name="Int. J. Syst. Evol. Microbiol.">
        <title>The Global Catalogue of Microorganisms (GCM) 10K type strain sequencing project: providing services to taxonomists for standard genome sequencing and annotation.</title>
        <authorList>
            <consortium name="The Broad Institute Genomics Platform"/>
            <consortium name="The Broad Institute Genome Sequencing Center for Infectious Disease"/>
            <person name="Wu L."/>
            <person name="Ma J."/>
        </authorList>
    </citation>
    <scope>NUCLEOTIDE SEQUENCE [LARGE SCALE GENOMIC DNA]</scope>
    <source>
        <strain evidence="9">KCTC 13193</strain>
    </source>
</reference>
<dbReference type="PANTHER" id="PTHR24095">
    <property type="entry name" value="ACETYL-COENZYME A SYNTHETASE"/>
    <property type="match status" value="1"/>
</dbReference>
<sequence>MAVENIPVREGKPNLKDYEKARESFTWDEVKKNFSWSETGKVNMAYEAVDRHAEDPKKKNKTALLYSSPDREEKVTFSDLSQSSNQFANVLKKYGVSKGDRVFLFMPRSPEFYTSFFGILKVGAIAGPLFEAFMEQAVRDRLQDSGASVLITTPDLLGRVPQDDLPDLKKIVLVGEHDQSGDKYIDYETEMNAASTDFDMEWVDLEDGMLLHYTSGSTGKPKGVYHVHNAMIQHYATAEWVLDLKEDDVYWCTADPGWVTGTSYGIFAPWLHGVTNVVRGGRFTPEDWYGTLEKYEVTVWYTAPTALRKLMSAGEEAVKKHALSPLRHILSVGEPLNPEVISWGLDAFDLRIHDTWWMTETGAQLIVNFPSMEIRPGSMGKPIPGVEASIVDNEGNELPPNQMGNLAIKEGWPSMMRAIWNRPEKYESYFINGWYVSGDSAYKDEDGYFWFQGRLDDVINTSGERVGPFEVESKLIEHPAVSEAGVIGKPDPERGEIIKAFITLNDGYEDSDELREDIRKFVKTGLSAHAAPRELEVKDSIPKTRSGKIMRRLLKSWELGLPTGDTSTLEE</sequence>
<protein>
    <recommendedName>
        <fullName evidence="1">acetate--CoA ligase</fullName>
        <ecNumber evidence="1">6.2.1.1</ecNumber>
    </recommendedName>
</protein>
<dbReference type="Gene3D" id="3.30.300.30">
    <property type="match status" value="1"/>
</dbReference>
<dbReference type="RefSeq" id="WP_390306171.1">
    <property type="nucleotide sequence ID" value="NZ_JBHRRZ010000016.1"/>
</dbReference>
<keyword evidence="5" id="KW-0007">Acetylation</keyword>
<dbReference type="Proteomes" id="UP001595387">
    <property type="component" value="Unassembled WGS sequence"/>
</dbReference>
<evidence type="ECO:0000256" key="1">
    <source>
        <dbReference type="ARBA" id="ARBA00013275"/>
    </source>
</evidence>
<dbReference type="Pfam" id="PF00501">
    <property type="entry name" value="AMP-binding"/>
    <property type="match status" value="1"/>
</dbReference>
<dbReference type="EMBL" id="JBHRRZ010000016">
    <property type="protein sequence ID" value="MFC2948790.1"/>
    <property type="molecule type" value="Genomic_DNA"/>
</dbReference>
<keyword evidence="4" id="KW-0067">ATP-binding</keyword>
<keyword evidence="9" id="KW-1185">Reference proteome</keyword>
<dbReference type="PANTHER" id="PTHR24095:SF14">
    <property type="entry name" value="ACETYL-COENZYME A SYNTHETASE 1"/>
    <property type="match status" value="1"/>
</dbReference>
<evidence type="ECO:0000313" key="8">
    <source>
        <dbReference type="EMBL" id="MFC2948790.1"/>
    </source>
</evidence>
<comment type="caution">
    <text evidence="8">The sequence shown here is derived from an EMBL/GenBank/DDBJ whole genome shotgun (WGS) entry which is preliminary data.</text>
</comment>
<dbReference type="PROSITE" id="PS00455">
    <property type="entry name" value="AMP_BINDING"/>
    <property type="match status" value="1"/>
</dbReference>
<evidence type="ECO:0000259" key="6">
    <source>
        <dbReference type="Pfam" id="PF00501"/>
    </source>
</evidence>
<gene>
    <name evidence="8" type="primary">acsA</name>
    <name evidence="8" type="ORF">ACFODW_10630</name>
</gene>
<dbReference type="EC" id="6.2.1.1" evidence="1"/>
<evidence type="ECO:0000256" key="4">
    <source>
        <dbReference type="ARBA" id="ARBA00022840"/>
    </source>
</evidence>
<dbReference type="NCBIfam" id="NF003313">
    <property type="entry name" value="PRK04319.1"/>
    <property type="match status" value="1"/>
</dbReference>
<dbReference type="InterPro" id="IPR020845">
    <property type="entry name" value="AMP-binding_CS"/>
</dbReference>
<dbReference type="InterPro" id="IPR025110">
    <property type="entry name" value="AMP-bd_C"/>
</dbReference>
<organism evidence="8 9">
    <name type="scientific">Virgibacillus sediminis</name>
    <dbReference type="NCBI Taxonomy" id="202260"/>
    <lineage>
        <taxon>Bacteria</taxon>
        <taxon>Bacillati</taxon>
        <taxon>Bacillota</taxon>
        <taxon>Bacilli</taxon>
        <taxon>Bacillales</taxon>
        <taxon>Bacillaceae</taxon>
        <taxon>Virgibacillus</taxon>
    </lineage>
</organism>
<evidence type="ECO:0000259" key="7">
    <source>
        <dbReference type="Pfam" id="PF13193"/>
    </source>
</evidence>
<feature type="domain" description="AMP-binding enzyme C-terminal" evidence="7">
    <location>
        <begin position="470"/>
        <end position="548"/>
    </location>
</feature>
<proteinExistence type="predicted"/>
<evidence type="ECO:0000256" key="2">
    <source>
        <dbReference type="ARBA" id="ARBA00022598"/>
    </source>
</evidence>
<dbReference type="InterPro" id="IPR042099">
    <property type="entry name" value="ANL_N_sf"/>
</dbReference>
<evidence type="ECO:0000256" key="3">
    <source>
        <dbReference type="ARBA" id="ARBA00022741"/>
    </source>
</evidence>
<dbReference type="Gene3D" id="3.40.50.12780">
    <property type="entry name" value="N-terminal domain of ligase-like"/>
    <property type="match status" value="1"/>
</dbReference>
<dbReference type="InterPro" id="IPR000873">
    <property type="entry name" value="AMP-dep_synth/lig_dom"/>
</dbReference>
<dbReference type="InterPro" id="IPR045851">
    <property type="entry name" value="AMP-bd_C_sf"/>
</dbReference>
<dbReference type="GO" id="GO:0003987">
    <property type="term" value="F:acetate-CoA ligase activity"/>
    <property type="evidence" value="ECO:0007669"/>
    <property type="project" value="UniProtKB-EC"/>
</dbReference>
<evidence type="ECO:0000313" key="9">
    <source>
        <dbReference type="Proteomes" id="UP001595387"/>
    </source>
</evidence>
<keyword evidence="2 8" id="KW-0436">Ligase</keyword>